<reference evidence="1 2" key="1">
    <citation type="journal article" date="2016" name="Nat. Commun.">
        <title>Thousands of microbial genomes shed light on interconnected biogeochemical processes in an aquifer system.</title>
        <authorList>
            <person name="Anantharaman K."/>
            <person name="Brown C.T."/>
            <person name="Hug L.A."/>
            <person name="Sharon I."/>
            <person name="Castelle C.J."/>
            <person name="Probst A.J."/>
            <person name="Thomas B.C."/>
            <person name="Singh A."/>
            <person name="Wilkins M.J."/>
            <person name="Karaoz U."/>
            <person name="Brodie E.L."/>
            <person name="Williams K.H."/>
            <person name="Hubbard S.S."/>
            <person name="Banfield J.F."/>
        </authorList>
    </citation>
    <scope>NUCLEOTIDE SEQUENCE [LARGE SCALE GENOMIC DNA]</scope>
</reference>
<evidence type="ECO:0000313" key="1">
    <source>
        <dbReference type="EMBL" id="OGF77953.1"/>
    </source>
</evidence>
<sequence length="72" mass="8184">MKEQEFSIYKDVLGVDSLVYEEKGRDEGVVGLHLVPNELNPEGQISREQHLKRCSACLQRIMRSGVAKNKLN</sequence>
<protein>
    <submittedName>
        <fullName evidence="1">Uncharacterized protein</fullName>
    </submittedName>
</protein>
<organism evidence="1 2">
    <name type="scientific">Candidatus Giovannonibacteria bacterium RIFCSPHIGHO2_12_FULL_43_15</name>
    <dbReference type="NCBI Taxonomy" id="1798341"/>
    <lineage>
        <taxon>Bacteria</taxon>
        <taxon>Candidatus Giovannoniibacteriota</taxon>
    </lineage>
</organism>
<gene>
    <name evidence="1" type="ORF">A3F23_03890</name>
</gene>
<comment type="caution">
    <text evidence="1">The sequence shown here is derived from an EMBL/GenBank/DDBJ whole genome shotgun (WGS) entry which is preliminary data.</text>
</comment>
<accession>A0A1F5WQK0</accession>
<dbReference type="Proteomes" id="UP000177723">
    <property type="component" value="Unassembled WGS sequence"/>
</dbReference>
<dbReference type="EMBL" id="MFHT01000008">
    <property type="protein sequence ID" value="OGF77953.1"/>
    <property type="molecule type" value="Genomic_DNA"/>
</dbReference>
<proteinExistence type="predicted"/>
<name>A0A1F5WQK0_9BACT</name>
<evidence type="ECO:0000313" key="2">
    <source>
        <dbReference type="Proteomes" id="UP000177723"/>
    </source>
</evidence>
<dbReference type="AlphaFoldDB" id="A0A1F5WQK0"/>